<evidence type="ECO:0008006" key="3">
    <source>
        <dbReference type="Google" id="ProtNLM"/>
    </source>
</evidence>
<keyword evidence="2" id="KW-1185">Reference proteome</keyword>
<comment type="caution">
    <text evidence="1">The sequence shown here is derived from an EMBL/GenBank/DDBJ whole genome shotgun (WGS) entry which is preliminary data.</text>
</comment>
<proteinExistence type="predicted"/>
<evidence type="ECO:0000313" key="2">
    <source>
        <dbReference type="Proteomes" id="UP000294614"/>
    </source>
</evidence>
<reference evidence="1 2" key="1">
    <citation type="submission" date="2019-03" db="EMBL/GenBank/DDBJ databases">
        <title>Genomic Encyclopedia of Type Strains, Phase IV (KMG-IV): sequencing the most valuable type-strain genomes for metagenomic binning, comparative biology and taxonomic classification.</title>
        <authorList>
            <person name="Goeker M."/>
        </authorList>
    </citation>
    <scope>NUCLEOTIDE SEQUENCE [LARGE SCALE GENOMIC DNA]</scope>
    <source>
        <strain evidence="1 2">DSM 24984</strain>
    </source>
</reference>
<organism evidence="1 2">
    <name type="scientific">Seleniivibrio woodruffii</name>
    <dbReference type="NCBI Taxonomy" id="1078050"/>
    <lineage>
        <taxon>Bacteria</taxon>
        <taxon>Pseudomonadati</taxon>
        <taxon>Deferribacterota</taxon>
        <taxon>Deferribacteres</taxon>
        <taxon>Deferribacterales</taxon>
        <taxon>Geovibrionaceae</taxon>
        <taxon>Seleniivibrio</taxon>
    </lineage>
</organism>
<gene>
    <name evidence="1" type="ORF">C8D98_0920</name>
</gene>
<dbReference type="EMBL" id="SMGG01000003">
    <property type="protein sequence ID" value="TCK62394.1"/>
    <property type="molecule type" value="Genomic_DNA"/>
</dbReference>
<sequence>MNLKNINININMNRDKAALILLVAGVLFLAFYWTYAGFSSATVNAETRYNDTMERTSSALDLYLKTLTTPTQAPKVEEGLLTFVEKSAETLGLSNRLGDMKPINVKGGESVSFRVDSLTGDEAVSFIRMLEGRSNIKLTAVKISKRFDNDQRLNLVVTAEKS</sequence>
<name>A0A4R1KCZ1_9BACT</name>
<accession>A0A4R1KCZ1</accession>
<dbReference type="AlphaFoldDB" id="A0A4R1KCZ1"/>
<protein>
    <recommendedName>
        <fullName evidence="3">General secretion pathway protein M</fullName>
    </recommendedName>
</protein>
<dbReference type="RefSeq" id="WP_165871187.1">
    <property type="nucleotide sequence ID" value="NZ_SMGG01000003.1"/>
</dbReference>
<evidence type="ECO:0000313" key="1">
    <source>
        <dbReference type="EMBL" id="TCK62394.1"/>
    </source>
</evidence>
<dbReference type="Proteomes" id="UP000294614">
    <property type="component" value="Unassembled WGS sequence"/>
</dbReference>